<gene>
    <name evidence="1" type="ORF">LS41612_16130</name>
</gene>
<dbReference type="EMBL" id="CP019980">
    <property type="protein sequence ID" value="AVK97692.1"/>
    <property type="molecule type" value="Genomic_DNA"/>
</dbReference>
<dbReference type="Proteomes" id="UP000238825">
    <property type="component" value="Chromosome"/>
</dbReference>
<accession>A0A2S0K2T8</accession>
<reference evidence="1 2" key="1">
    <citation type="submission" date="2017-03" db="EMBL/GenBank/DDBJ databases">
        <title>The whole genome sequencing and assembly of Lysinibacillus sphaericus DSM 28T strain.</title>
        <authorList>
            <person name="Lee Y.-J."/>
            <person name="Yi H."/>
            <person name="Bahn Y.-S."/>
            <person name="Kim J.F."/>
            <person name="Lee D.-W."/>
        </authorList>
    </citation>
    <scope>NUCLEOTIDE SEQUENCE [LARGE SCALE GENOMIC DNA]</scope>
    <source>
        <strain evidence="1 2">DSM 28</strain>
    </source>
</reference>
<evidence type="ECO:0000313" key="1">
    <source>
        <dbReference type="EMBL" id="AVK97692.1"/>
    </source>
</evidence>
<sequence>MSISRKGLPVDNVSIESFHSVLKSETFYLDNLQKTTTVIVEQTIKDYIN</sequence>
<organism evidence="1 2">
    <name type="scientific">Lysinibacillus sphaericus</name>
    <name type="common">Bacillus sphaericus</name>
    <dbReference type="NCBI Taxonomy" id="1421"/>
    <lineage>
        <taxon>Bacteria</taxon>
        <taxon>Bacillati</taxon>
        <taxon>Bacillota</taxon>
        <taxon>Bacilli</taxon>
        <taxon>Bacillales</taxon>
        <taxon>Bacillaceae</taxon>
        <taxon>Lysinibacillus</taxon>
    </lineage>
</organism>
<name>A0A2S0K2T8_LYSSH</name>
<protein>
    <submittedName>
        <fullName evidence="1">Integrase</fullName>
    </submittedName>
</protein>
<proteinExistence type="predicted"/>
<dbReference type="AlphaFoldDB" id="A0A2S0K2T8"/>
<evidence type="ECO:0000313" key="2">
    <source>
        <dbReference type="Proteomes" id="UP000238825"/>
    </source>
</evidence>